<dbReference type="STRING" id="378806.STAUR_3334"/>
<accession>E3FYK1</accession>
<reference evidence="2 3" key="1">
    <citation type="journal article" date="2011" name="Mol. Biol. Evol.">
        <title>Comparative genomic analysis of fruiting body formation in Myxococcales.</title>
        <authorList>
            <person name="Huntley S."/>
            <person name="Hamann N."/>
            <person name="Wegener-Feldbrugge S."/>
            <person name="Treuner-Lange A."/>
            <person name="Kube M."/>
            <person name="Reinhardt R."/>
            <person name="Klages S."/>
            <person name="Muller R."/>
            <person name="Ronning C.M."/>
            <person name="Nierman W.C."/>
            <person name="Sogaard-Andersen L."/>
        </authorList>
    </citation>
    <scope>NUCLEOTIDE SEQUENCE [LARGE SCALE GENOMIC DNA]</scope>
    <source>
        <strain evidence="2 3">DW4/3-1</strain>
    </source>
</reference>
<dbReference type="Proteomes" id="UP000001351">
    <property type="component" value="Chromosome"/>
</dbReference>
<proteinExistence type="predicted"/>
<evidence type="ECO:0000313" key="2">
    <source>
        <dbReference type="EMBL" id="ADO71126.1"/>
    </source>
</evidence>
<organism evidence="2 3">
    <name type="scientific">Stigmatella aurantiaca (strain DW4/3-1)</name>
    <dbReference type="NCBI Taxonomy" id="378806"/>
    <lineage>
        <taxon>Bacteria</taxon>
        <taxon>Pseudomonadati</taxon>
        <taxon>Myxococcota</taxon>
        <taxon>Myxococcia</taxon>
        <taxon>Myxococcales</taxon>
        <taxon>Cystobacterineae</taxon>
        <taxon>Archangiaceae</taxon>
        <taxon>Stigmatella</taxon>
    </lineage>
</organism>
<dbReference type="HOGENOM" id="CLU_350166_0_0_7"/>
<dbReference type="KEGG" id="sur:STAUR_3334"/>
<dbReference type="EMBL" id="CP002271">
    <property type="protein sequence ID" value="ADO71126.1"/>
    <property type="molecule type" value="Genomic_DNA"/>
</dbReference>
<evidence type="ECO:0000256" key="1">
    <source>
        <dbReference type="SAM" id="MobiDB-lite"/>
    </source>
</evidence>
<feature type="region of interest" description="Disordered" evidence="1">
    <location>
        <begin position="1"/>
        <end position="26"/>
    </location>
</feature>
<sequence>MLPGAQGDGNQSINGAKDHRKARGSEVSMVSHEQSVLIVHPDPVLRAGLVSALAPRRIIAVSSRDDAARTLAERVPDVVLADVVEARRFIRDLDRLAPAAMRVFLCPQSQSQELRELVDVAAEGHEFHTVDPTVPVEEMARSLRELMRQRASVRVTTTGLEAVFLVEGKPLRAQCLNVGNEGVLLKLPVDAPIEQLPPGTRVFDLRLERAGQVMLRTNGFVRHLGLERAPGDAWFRVGIQLERTGTGIGHVELATLNDMVRVLAVLRRALRRHGTLQCTLVQGVRRREELQASLVEETADAPAVLRCALPLRWTVAVGDVVQLVFDLSGKSYHGWAAVVRTEADSFILSMPRSLSMYHRRSSMRFRAGEDQTFSVSYVSPLTGERMEYPVMDLHPLGLSFAYDAARDVLPVGLIIDDFTLVLPDGTRAPCSAEVRDSSPLLSHAVGGLARPFRCGMRLINVQPEARQVVMDAFVQARSPQVRDGRAEPFEKIWGLAQAVHLFHPDYPFEEGPHLAILEDTHRKLAHVPDGLFRTFLYCEGDELLGHISGVRTHSRTWMVQHLMVMPTVRRGENISRELPALNVDYAEAMEDVNYMRIFWRLQNKWPDRVFGWIARTMHIEGLTELRTMNYTRVPLTQPIRMRRGLPTVRPATAEDLKWLEAHLRERGEVVRLMADDLLAQEARMPTLAARYAPHGLQRGRSLFVVDGEHAPLAMALAEEATPGLSWAEMTSAFSFVVPEARHPRAAEAREALAAHCVEHYRDQGKRSALALVQDEEVEGLVAMGFQWNCRVAKWTFHRSTARTWHMLMAAVFERLRSRSPRALSQDEERTD</sequence>
<protein>
    <submittedName>
        <fullName evidence="2">Conserved uncharacterized protein</fullName>
    </submittedName>
</protein>
<dbReference type="AlphaFoldDB" id="E3FYK1"/>
<evidence type="ECO:0000313" key="3">
    <source>
        <dbReference type="Proteomes" id="UP000001351"/>
    </source>
</evidence>
<gene>
    <name evidence="2" type="ordered locus">STAUR_3334</name>
</gene>
<name>E3FYK1_STIAD</name>
<dbReference type="eggNOG" id="COG2197">
    <property type="taxonomic scope" value="Bacteria"/>
</dbReference>
<keyword evidence="3" id="KW-1185">Reference proteome</keyword>